<protein>
    <recommendedName>
        <fullName evidence="5">phosphoglycerate kinase</fullName>
        <ecNumber evidence="5">2.7.2.3</ecNumber>
    </recommendedName>
</protein>
<sequence>MSDFSTLADALGGSLAGKRILVRSDLNVPLDGTTITDDGRIRASVPTIRALADAGARVVVTAHLGRPKGAPEDRYSLAPVAARLSELLGSEVSFATDTVGESAQAVVAALADGEVAVLENVRFNPGETSKDDAERAAFAAQLAALADGFVSDGFGVVHRKQASVYDVATLLPHAMGDLVATEIGVLRHLTEEPARPYVVVLGGSKVSDKLGVIDNLLDKADTLLIGGGMVFTFLKAQGHEVGKSLLEEDQLDVCRAYLERAEASGVRILLPGDIVVDTAFPSGDRSPQPQVVAATAIPADALGLDIGPASGADFAAALADAKTVFWNGPMGVFEVPEFADGTRAVAEALTRVDGLSVVGGGDSAAAVRALGFDESSFGHISTGGGASLEFLEGKHLPGIDVLED</sequence>
<dbReference type="GO" id="GO:0043531">
    <property type="term" value="F:ADP binding"/>
    <property type="evidence" value="ECO:0007669"/>
    <property type="project" value="TreeGrafter"/>
</dbReference>
<evidence type="ECO:0000256" key="10">
    <source>
        <dbReference type="ARBA" id="ARBA00022840"/>
    </source>
</evidence>
<dbReference type="EC" id="2.7.2.3" evidence="5"/>
<comment type="catalytic activity">
    <reaction evidence="1">
        <text>(2R)-3-phosphoglycerate + ATP = (2R)-3-phospho-glyceroyl phosphate + ADP</text>
        <dbReference type="Rhea" id="RHEA:14801"/>
        <dbReference type="ChEBI" id="CHEBI:30616"/>
        <dbReference type="ChEBI" id="CHEBI:57604"/>
        <dbReference type="ChEBI" id="CHEBI:58272"/>
        <dbReference type="ChEBI" id="CHEBI:456216"/>
        <dbReference type="EC" id="2.7.2.3"/>
    </reaction>
</comment>
<gene>
    <name evidence="12" type="ORF">UFOPK2579_01685</name>
</gene>
<dbReference type="GO" id="GO:0005524">
    <property type="term" value="F:ATP binding"/>
    <property type="evidence" value="ECO:0007669"/>
    <property type="project" value="UniProtKB-KW"/>
</dbReference>
<dbReference type="Gene3D" id="3.40.50.1260">
    <property type="entry name" value="Phosphoglycerate kinase, N-terminal domain"/>
    <property type="match status" value="2"/>
</dbReference>
<dbReference type="Pfam" id="PF00162">
    <property type="entry name" value="PGK"/>
    <property type="match status" value="1"/>
</dbReference>
<dbReference type="GO" id="GO:0006096">
    <property type="term" value="P:glycolytic process"/>
    <property type="evidence" value="ECO:0007669"/>
    <property type="project" value="UniProtKB-KW"/>
</dbReference>
<reference evidence="12" key="1">
    <citation type="submission" date="2020-05" db="EMBL/GenBank/DDBJ databases">
        <authorList>
            <person name="Chiriac C."/>
            <person name="Salcher M."/>
            <person name="Ghai R."/>
            <person name="Kavagutti S V."/>
        </authorList>
    </citation>
    <scope>NUCLEOTIDE SEQUENCE</scope>
</reference>
<dbReference type="FunFam" id="3.40.50.1260:FF:000006">
    <property type="entry name" value="Phosphoglycerate kinase"/>
    <property type="match status" value="1"/>
</dbReference>
<dbReference type="FunFam" id="3.40.50.1260:FF:000031">
    <property type="entry name" value="Phosphoglycerate kinase 1"/>
    <property type="match status" value="1"/>
</dbReference>
<keyword evidence="10" id="KW-0067">ATP-binding</keyword>
<dbReference type="GO" id="GO:0005829">
    <property type="term" value="C:cytosol"/>
    <property type="evidence" value="ECO:0007669"/>
    <property type="project" value="TreeGrafter"/>
</dbReference>
<keyword evidence="11" id="KW-0324">Glycolysis</keyword>
<comment type="subunit">
    <text evidence="4">Monomer.</text>
</comment>
<dbReference type="GO" id="GO:0006094">
    <property type="term" value="P:gluconeogenesis"/>
    <property type="evidence" value="ECO:0007669"/>
    <property type="project" value="TreeGrafter"/>
</dbReference>
<comment type="pathway">
    <text evidence="2">Carbohydrate degradation; glycolysis; pyruvate from D-glyceraldehyde 3-phosphate: step 2/5.</text>
</comment>
<proteinExistence type="inferred from homology"/>
<evidence type="ECO:0000256" key="3">
    <source>
        <dbReference type="ARBA" id="ARBA00008982"/>
    </source>
</evidence>
<evidence type="ECO:0000256" key="1">
    <source>
        <dbReference type="ARBA" id="ARBA00000642"/>
    </source>
</evidence>
<name>A0A6J6QW86_9ZZZZ</name>
<evidence type="ECO:0000256" key="4">
    <source>
        <dbReference type="ARBA" id="ARBA00011245"/>
    </source>
</evidence>
<evidence type="ECO:0000256" key="6">
    <source>
        <dbReference type="ARBA" id="ARBA00022490"/>
    </source>
</evidence>
<dbReference type="EMBL" id="CAEZXR010000203">
    <property type="protein sequence ID" value="CAB4715697.1"/>
    <property type="molecule type" value="Genomic_DNA"/>
</dbReference>
<evidence type="ECO:0000256" key="2">
    <source>
        <dbReference type="ARBA" id="ARBA00004838"/>
    </source>
</evidence>
<evidence type="ECO:0000256" key="9">
    <source>
        <dbReference type="ARBA" id="ARBA00022777"/>
    </source>
</evidence>
<dbReference type="HAMAP" id="MF_00145">
    <property type="entry name" value="Phosphoglyc_kinase"/>
    <property type="match status" value="1"/>
</dbReference>
<dbReference type="PRINTS" id="PR00477">
    <property type="entry name" value="PHGLYCKINASE"/>
</dbReference>
<keyword evidence="6" id="KW-0963">Cytoplasm</keyword>
<evidence type="ECO:0000256" key="5">
    <source>
        <dbReference type="ARBA" id="ARBA00013061"/>
    </source>
</evidence>
<keyword evidence="9" id="KW-0418">Kinase</keyword>
<evidence type="ECO:0000256" key="11">
    <source>
        <dbReference type="ARBA" id="ARBA00023152"/>
    </source>
</evidence>
<dbReference type="InterPro" id="IPR001576">
    <property type="entry name" value="Phosphoglycerate_kinase"/>
</dbReference>
<accession>A0A6J6QW86</accession>
<evidence type="ECO:0000313" key="12">
    <source>
        <dbReference type="EMBL" id="CAB4715697.1"/>
    </source>
</evidence>
<evidence type="ECO:0000256" key="8">
    <source>
        <dbReference type="ARBA" id="ARBA00022741"/>
    </source>
</evidence>
<dbReference type="InterPro" id="IPR015824">
    <property type="entry name" value="Phosphoglycerate_kinase_N"/>
</dbReference>
<dbReference type="InterPro" id="IPR036043">
    <property type="entry name" value="Phosphoglycerate_kinase_sf"/>
</dbReference>
<evidence type="ECO:0000256" key="7">
    <source>
        <dbReference type="ARBA" id="ARBA00022679"/>
    </source>
</evidence>
<comment type="similarity">
    <text evidence="3">Belongs to the phosphoglycerate kinase family.</text>
</comment>
<dbReference type="AlphaFoldDB" id="A0A6J6QW86"/>
<dbReference type="PANTHER" id="PTHR11406">
    <property type="entry name" value="PHOSPHOGLYCERATE KINASE"/>
    <property type="match status" value="1"/>
</dbReference>
<keyword evidence="8" id="KW-0547">Nucleotide-binding</keyword>
<keyword evidence="7" id="KW-0808">Transferase</keyword>
<dbReference type="PIRSF" id="PIRSF000724">
    <property type="entry name" value="Pgk"/>
    <property type="match status" value="1"/>
</dbReference>
<dbReference type="PANTHER" id="PTHR11406:SF23">
    <property type="entry name" value="PHOSPHOGLYCERATE KINASE 1, CHLOROPLASTIC-RELATED"/>
    <property type="match status" value="1"/>
</dbReference>
<dbReference type="SUPFAM" id="SSF53748">
    <property type="entry name" value="Phosphoglycerate kinase"/>
    <property type="match status" value="1"/>
</dbReference>
<dbReference type="GO" id="GO:0004618">
    <property type="term" value="F:phosphoglycerate kinase activity"/>
    <property type="evidence" value="ECO:0007669"/>
    <property type="project" value="UniProtKB-EC"/>
</dbReference>
<organism evidence="12">
    <name type="scientific">freshwater metagenome</name>
    <dbReference type="NCBI Taxonomy" id="449393"/>
    <lineage>
        <taxon>unclassified sequences</taxon>
        <taxon>metagenomes</taxon>
        <taxon>ecological metagenomes</taxon>
    </lineage>
</organism>